<sequence length="575" mass="63952">MKVIDKGPCVVRRDRTVLLDCGHPEFEAVRDRLPAFADLVKSPPLYHTYRITPLSLWNAAALGASPEEIIGSLKQWSRRVLPSGLAEEIKLLMSRYGRLTLHAMDDSERLLLRGDSEELLNEPEMGQVAAACGFRRTGPLEMAGSASCRGMLKQELARTGYPVLDRAGYHEGEALDIRWKEGDCTFELRDYQREAARRFDISGGSGIVVLPCGAGKTIVGLAVLEALKCETLILTSNATSVRQWTEELKKRTNLAPEWVGEYTGERRQVRPVTVATYQILTHRASKGGGFSHMGLFNERNWGLIVYDEVHLLPAPVFRATAEIQATRRLGLTATLVREDGREGDVFSLIGPKAYDYPWKTLEHQGWIASVQCLEVPVPMEPELKKRYLYAASKEKFRLASANPAKAEMVAKIIEAHRGSSILVIGQYLDQLGELAAIIGAPVITGKTPQQERIKLYNQFNEGVLPVLIVSKVANFAVNLPDASVAIEVSGAFGSRQEEAQRLGRVLRPKRGDNRAFFYTLVTEDSREQEFALRRRLFLTEQGYEYIVVHEPVVEIGESFMLPGCGNPLEEEASGS</sequence>
<evidence type="ECO:0000256" key="2">
    <source>
        <dbReference type="ARBA" id="ARBA00022741"/>
    </source>
</evidence>
<dbReference type="GO" id="GO:0005524">
    <property type="term" value="F:ATP binding"/>
    <property type="evidence" value="ECO:0007669"/>
    <property type="project" value="UniProtKB-KW"/>
</dbReference>
<dbReference type="Pfam" id="PF13625">
    <property type="entry name" value="Helicase_C_3"/>
    <property type="match status" value="1"/>
</dbReference>
<dbReference type="PANTHER" id="PTHR11274">
    <property type="entry name" value="RAD25/XP-B DNA REPAIR HELICASE"/>
    <property type="match status" value="1"/>
</dbReference>
<name>A0A3N9NUZ5_9BACL</name>
<evidence type="ECO:0000256" key="4">
    <source>
        <dbReference type="ARBA" id="ARBA00022806"/>
    </source>
</evidence>
<feature type="domain" description="Helicase C-terminal" evidence="11">
    <location>
        <begin position="407"/>
        <end position="554"/>
    </location>
</feature>
<feature type="domain" description="Helicase ATP-binding" evidence="10">
    <location>
        <begin position="197"/>
        <end position="353"/>
    </location>
</feature>
<dbReference type="Gene3D" id="3.40.50.300">
    <property type="entry name" value="P-loop containing nucleotide triphosphate hydrolases"/>
    <property type="match status" value="2"/>
</dbReference>
<keyword evidence="13" id="KW-1185">Reference proteome</keyword>
<dbReference type="Pfam" id="PF04851">
    <property type="entry name" value="ResIII"/>
    <property type="match status" value="1"/>
</dbReference>
<keyword evidence="4 12" id="KW-0347">Helicase</keyword>
<dbReference type="Proteomes" id="UP000282529">
    <property type="component" value="Unassembled WGS sequence"/>
</dbReference>
<dbReference type="GO" id="GO:0016787">
    <property type="term" value="F:hydrolase activity"/>
    <property type="evidence" value="ECO:0007669"/>
    <property type="project" value="UniProtKB-KW"/>
</dbReference>
<accession>A0A3N9NUZ5</accession>
<evidence type="ECO:0000256" key="8">
    <source>
        <dbReference type="ARBA" id="ARBA00034808"/>
    </source>
</evidence>
<evidence type="ECO:0000256" key="3">
    <source>
        <dbReference type="ARBA" id="ARBA00022801"/>
    </source>
</evidence>
<dbReference type="InterPro" id="IPR032438">
    <property type="entry name" value="ERCC3_RAD25_C"/>
</dbReference>
<keyword evidence="5" id="KW-0067">ATP-binding</keyword>
<dbReference type="GO" id="GO:0003677">
    <property type="term" value="F:DNA binding"/>
    <property type="evidence" value="ECO:0007669"/>
    <property type="project" value="InterPro"/>
</dbReference>
<evidence type="ECO:0000256" key="5">
    <source>
        <dbReference type="ARBA" id="ARBA00022840"/>
    </source>
</evidence>
<evidence type="ECO:0000259" key="11">
    <source>
        <dbReference type="PROSITE" id="PS51194"/>
    </source>
</evidence>
<dbReference type="SUPFAM" id="SSF52540">
    <property type="entry name" value="P-loop containing nucleoside triphosphate hydrolases"/>
    <property type="match status" value="2"/>
</dbReference>
<comment type="catalytic activity">
    <reaction evidence="9">
        <text>ATP + H2O = ADP + phosphate + H(+)</text>
        <dbReference type="Rhea" id="RHEA:13065"/>
        <dbReference type="ChEBI" id="CHEBI:15377"/>
        <dbReference type="ChEBI" id="CHEBI:15378"/>
        <dbReference type="ChEBI" id="CHEBI:30616"/>
        <dbReference type="ChEBI" id="CHEBI:43474"/>
        <dbReference type="ChEBI" id="CHEBI:456216"/>
        <dbReference type="EC" id="5.6.2.4"/>
    </reaction>
</comment>
<keyword evidence="3" id="KW-0378">Hydrolase</keyword>
<keyword evidence="2" id="KW-0547">Nucleotide-binding</keyword>
<dbReference type="InterPro" id="IPR050615">
    <property type="entry name" value="ATP-dep_DNA_Helicase"/>
</dbReference>
<evidence type="ECO:0000256" key="9">
    <source>
        <dbReference type="ARBA" id="ARBA00048988"/>
    </source>
</evidence>
<dbReference type="NCBIfam" id="NF045503">
    <property type="entry name" value="repair_heli_XPB"/>
    <property type="match status" value="1"/>
</dbReference>
<comment type="similarity">
    <text evidence="1">Belongs to the helicase family. RAD25/XPB subfamily.</text>
</comment>
<dbReference type="OrthoDB" id="9802848at2"/>
<dbReference type="GO" id="GO:0043138">
    <property type="term" value="F:3'-5' DNA helicase activity"/>
    <property type="evidence" value="ECO:0007669"/>
    <property type="project" value="UniProtKB-EC"/>
</dbReference>
<dbReference type="PROSITE" id="PS51194">
    <property type="entry name" value="HELICASE_CTER"/>
    <property type="match status" value="1"/>
</dbReference>
<gene>
    <name evidence="12" type="ORF">EH198_24265</name>
</gene>
<comment type="catalytic activity">
    <reaction evidence="7">
        <text>Couples ATP hydrolysis with the unwinding of duplex DNA by translocating in the 3'-5' direction.</text>
        <dbReference type="EC" id="5.6.2.4"/>
    </reaction>
</comment>
<dbReference type="PROSITE" id="PS51192">
    <property type="entry name" value="HELICASE_ATP_BIND_1"/>
    <property type="match status" value="1"/>
</dbReference>
<dbReference type="SMART" id="SM00487">
    <property type="entry name" value="DEXDc"/>
    <property type="match status" value="1"/>
</dbReference>
<evidence type="ECO:0000256" key="7">
    <source>
        <dbReference type="ARBA" id="ARBA00034617"/>
    </source>
</evidence>
<dbReference type="EMBL" id="RQPI01000030">
    <property type="protein sequence ID" value="RQW07728.1"/>
    <property type="molecule type" value="Genomic_DNA"/>
</dbReference>
<dbReference type="InterPro" id="IPR032830">
    <property type="entry name" value="XPB/Ssl2_N"/>
</dbReference>
<evidence type="ECO:0000259" key="10">
    <source>
        <dbReference type="PROSITE" id="PS51192"/>
    </source>
</evidence>
<reference evidence="12 13" key="1">
    <citation type="submission" date="2018-11" db="EMBL/GenBank/DDBJ databases">
        <title>Genome sequence of strain 7197.</title>
        <authorList>
            <person name="Gao J."/>
            <person name="Sun J."/>
        </authorList>
    </citation>
    <scope>NUCLEOTIDE SEQUENCE [LARGE SCALE GENOMIC DNA]</scope>
    <source>
        <strain evidence="12 13">7197</strain>
    </source>
</reference>
<keyword evidence="6" id="KW-0413">Isomerase</keyword>
<proteinExistence type="inferred from homology"/>
<dbReference type="InterPro" id="IPR001650">
    <property type="entry name" value="Helicase_C-like"/>
</dbReference>
<dbReference type="CDD" id="cd18789">
    <property type="entry name" value="SF2_C_XPB"/>
    <property type="match status" value="1"/>
</dbReference>
<comment type="caution">
    <text evidence="12">The sequence shown here is derived from an EMBL/GenBank/DDBJ whole genome shotgun (WGS) entry which is preliminary data.</text>
</comment>
<dbReference type="AlphaFoldDB" id="A0A3N9NUZ5"/>
<evidence type="ECO:0000313" key="12">
    <source>
        <dbReference type="EMBL" id="RQW07728.1"/>
    </source>
</evidence>
<evidence type="ECO:0000256" key="1">
    <source>
        <dbReference type="ARBA" id="ARBA00006637"/>
    </source>
</evidence>
<dbReference type="InterPro" id="IPR014001">
    <property type="entry name" value="Helicase_ATP-bd"/>
</dbReference>
<dbReference type="EC" id="5.6.2.4" evidence="8"/>
<protein>
    <recommendedName>
        <fullName evidence="8">DNA 3'-5' helicase</fullName>
        <ecNumber evidence="8">5.6.2.4</ecNumber>
    </recommendedName>
</protein>
<evidence type="ECO:0000313" key="13">
    <source>
        <dbReference type="Proteomes" id="UP000282529"/>
    </source>
</evidence>
<dbReference type="InterPro" id="IPR006935">
    <property type="entry name" value="Helicase/UvrB_N"/>
</dbReference>
<dbReference type="PRINTS" id="PR00851">
    <property type="entry name" value="XRODRMPGMNTB"/>
</dbReference>
<organism evidence="12 13">
    <name type="scientific">Paenibacillus rhizophilus</name>
    <dbReference type="NCBI Taxonomy" id="1850366"/>
    <lineage>
        <taxon>Bacteria</taxon>
        <taxon>Bacillati</taxon>
        <taxon>Bacillota</taxon>
        <taxon>Bacilli</taxon>
        <taxon>Bacillales</taxon>
        <taxon>Paenibacillaceae</taxon>
        <taxon>Paenibacillus</taxon>
    </lineage>
</organism>
<dbReference type="SMART" id="SM00490">
    <property type="entry name" value="HELICc"/>
    <property type="match status" value="1"/>
</dbReference>
<dbReference type="Pfam" id="PF16203">
    <property type="entry name" value="ERCC3_RAD25_C"/>
    <property type="match status" value="1"/>
</dbReference>
<evidence type="ECO:0000256" key="6">
    <source>
        <dbReference type="ARBA" id="ARBA00023235"/>
    </source>
</evidence>
<dbReference type="InterPro" id="IPR027417">
    <property type="entry name" value="P-loop_NTPase"/>
</dbReference>
<dbReference type="PANTHER" id="PTHR11274:SF0">
    <property type="entry name" value="GENERAL TRANSCRIPTION AND DNA REPAIR FACTOR IIH HELICASE SUBUNIT XPB"/>
    <property type="match status" value="1"/>
</dbReference>